<gene>
    <name evidence="2" type="ORF">CR513_52946</name>
</gene>
<keyword evidence="3" id="KW-1185">Reference proteome</keyword>
<dbReference type="AlphaFoldDB" id="A0A371EPY0"/>
<organism evidence="2 3">
    <name type="scientific">Mucuna pruriens</name>
    <name type="common">Velvet bean</name>
    <name type="synonym">Dolichos pruriens</name>
    <dbReference type="NCBI Taxonomy" id="157652"/>
    <lineage>
        <taxon>Eukaryota</taxon>
        <taxon>Viridiplantae</taxon>
        <taxon>Streptophyta</taxon>
        <taxon>Embryophyta</taxon>
        <taxon>Tracheophyta</taxon>
        <taxon>Spermatophyta</taxon>
        <taxon>Magnoliopsida</taxon>
        <taxon>eudicotyledons</taxon>
        <taxon>Gunneridae</taxon>
        <taxon>Pentapetalae</taxon>
        <taxon>rosids</taxon>
        <taxon>fabids</taxon>
        <taxon>Fabales</taxon>
        <taxon>Fabaceae</taxon>
        <taxon>Papilionoideae</taxon>
        <taxon>50 kb inversion clade</taxon>
        <taxon>NPAAA clade</taxon>
        <taxon>indigoferoid/millettioid clade</taxon>
        <taxon>Phaseoleae</taxon>
        <taxon>Mucuna</taxon>
    </lineage>
</organism>
<dbReference type="Proteomes" id="UP000257109">
    <property type="component" value="Unassembled WGS sequence"/>
</dbReference>
<feature type="non-terminal residue" evidence="2">
    <location>
        <position position="1"/>
    </location>
</feature>
<dbReference type="EMBL" id="QJKJ01012684">
    <property type="protein sequence ID" value="RDX68102.1"/>
    <property type="molecule type" value="Genomic_DNA"/>
</dbReference>
<name>A0A371EPY0_MUCPR</name>
<sequence>MKRQEEAEKCHEEELKRAEEREARLKEQLESLQGPMRALTSSLDPGLHHQWKRFTKLQAIPKHVEGGGDEIVLRPSTTLHNITFESQFAANKTKRLEVADLFDIKQTKTEILKQYLTRFNDAMVRVNDPYQKFFAGPFSDLLALSRPVSMTEIKAWAKKHVEAEEDRLLVEKELLTMGKKTTLGHYGLGGAGHSEAQVKKYTSLKATRAQILKEVYHLHLLDMPPPTKRQLGSLREERCKFHRTWDHMKEDCRVLKSQIEKLIQESYLEYFVKRSENERPKTRELPERDKNAIVICVMINPKTCERQLVEIVWDI</sequence>
<evidence type="ECO:0000313" key="2">
    <source>
        <dbReference type="EMBL" id="RDX68102.1"/>
    </source>
</evidence>
<dbReference type="OrthoDB" id="1740536at2759"/>
<accession>A0A371EPY0</accession>
<evidence type="ECO:0000313" key="3">
    <source>
        <dbReference type="Proteomes" id="UP000257109"/>
    </source>
</evidence>
<protein>
    <recommendedName>
        <fullName evidence="4">Retrotransposon gag domain-containing protein</fullName>
    </recommendedName>
</protein>
<comment type="caution">
    <text evidence="2">The sequence shown here is derived from an EMBL/GenBank/DDBJ whole genome shotgun (WGS) entry which is preliminary data.</text>
</comment>
<proteinExistence type="predicted"/>
<reference evidence="2" key="1">
    <citation type="submission" date="2018-05" db="EMBL/GenBank/DDBJ databases">
        <title>Draft genome of Mucuna pruriens seed.</title>
        <authorList>
            <person name="Nnadi N.E."/>
            <person name="Vos R."/>
            <person name="Hasami M.H."/>
            <person name="Devisetty U.K."/>
            <person name="Aguiy J.C."/>
        </authorList>
    </citation>
    <scope>NUCLEOTIDE SEQUENCE [LARGE SCALE GENOMIC DNA]</scope>
    <source>
        <strain evidence="2">JCA_2017</strain>
    </source>
</reference>
<evidence type="ECO:0008006" key="4">
    <source>
        <dbReference type="Google" id="ProtNLM"/>
    </source>
</evidence>
<evidence type="ECO:0000256" key="1">
    <source>
        <dbReference type="SAM" id="MobiDB-lite"/>
    </source>
</evidence>
<feature type="region of interest" description="Disordered" evidence="1">
    <location>
        <begin position="1"/>
        <end position="21"/>
    </location>
</feature>